<evidence type="ECO:0000256" key="1">
    <source>
        <dbReference type="SAM" id="MobiDB-lite"/>
    </source>
</evidence>
<evidence type="ECO:0000313" key="4">
    <source>
        <dbReference type="Proteomes" id="UP000606396"/>
    </source>
</evidence>
<dbReference type="Proteomes" id="UP000606396">
    <property type="component" value="Unassembled WGS sequence"/>
</dbReference>
<name>A0ABR8HGQ7_NOSPU</name>
<dbReference type="Gene3D" id="2.60.40.3500">
    <property type="match status" value="1"/>
</dbReference>
<dbReference type="RefSeq" id="WP_190951251.1">
    <property type="nucleotide sequence ID" value="NZ_JACJTC010000017.1"/>
</dbReference>
<protein>
    <submittedName>
        <fullName evidence="3">AMIN domain-containing protein</fullName>
    </submittedName>
</protein>
<feature type="compositionally biased region" description="Polar residues" evidence="1">
    <location>
        <begin position="177"/>
        <end position="200"/>
    </location>
</feature>
<evidence type="ECO:0000313" key="3">
    <source>
        <dbReference type="EMBL" id="MBD2614225.1"/>
    </source>
</evidence>
<reference evidence="3 4" key="1">
    <citation type="journal article" date="2020" name="ISME J.">
        <title>Comparative genomics reveals insights into cyanobacterial evolution and habitat adaptation.</title>
        <authorList>
            <person name="Chen M.Y."/>
            <person name="Teng W.K."/>
            <person name="Zhao L."/>
            <person name="Hu C.X."/>
            <person name="Zhou Y.K."/>
            <person name="Han B.P."/>
            <person name="Song L.R."/>
            <person name="Shu W.S."/>
        </authorList>
    </citation>
    <scope>NUCLEOTIDE SEQUENCE [LARGE SCALE GENOMIC DNA]</scope>
    <source>
        <strain evidence="3 4">FACHB-252</strain>
    </source>
</reference>
<feature type="region of interest" description="Disordered" evidence="1">
    <location>
        <begin position="152"/>
        <end position="200"/>
    </location>
</feature>
<gene>
    <name evidence="3" type="ORF">H6G94_23620</name>
</gene>
<proteinExistence type="predicted"/>
<comment type="caution">
    <text evidence="3">The sequence shown here is derived from an EMBL/GenBank/DDBJ whole genome shotgun (WGS) entry which is preliminary data.</text>
</comment>
<dbReference type="InterPro" id="IPR021731">
    <property type="entry name" value="AMIN_dom"/>
</dbReference>
<sequence>MAHRLKTWHCHWSKKLLSFSVFGFYAAIAFETSSIAVTAVAKLDNWRFSPKTQQLEITLSTPTTPRYFYLAQPPRLVVDLPNTKLGDVTTQQSYSGVIKSIRVSQLNENATRIVLDLAPGTVLNANKVQLQPVSRKNPTRWVLRPVISGKSTAVKPVNSAPPAKKPPQKPPTEPPVLTTNSQSLNNLPVLTTNSQSPNNLPVLTPDSQPPLLTIEPISNQLPSTSTTNSSQPFVTVPPLTPNTPPQQPSFILPPPSFPNQPGTLNSIPNFGMSEFPLPTTPNVPNPQVIEFGQPLPKGR</sequence>
<feature type="region of interest" description="Disordered" evidence="1">
    <location>
        <begin position="257"/>
        <end position="299"/>
    </location>
</feature>
<keyword evidence="4" id="KW-1185">Reference proteome</keyword>
<feature type="compositionally biased region" description="Pro residues" evidence="1">
    <location>
        <begin position="163"/>
        <end position="174"/>
    </location>
</feature>
<accession>A0ABR8HGQ7</accession>
<feature type="compositionally biased region" description="Polar residues" evidence="1">
    <location>
        <begin position="259"/>
        <end position="268"/>
    </location>
</feature>
<feature type="domain" description="AMIN" evidence="2">
    <location>
        <begin position="43"/>
        <end position="143"/>
    </location>
</feature>
<dbReference type="Pfam" id="PF11741">
    <property type="entry name" value="AMIN"/>
    <property type="match status" value="1"/>
</dbReference>
<dbReference type="EMBL" id="JACJTC010000017">
    <property type="protein sequence ID" value="MBD2614225.1"/>
    <property type="molecule type" value="Genomic_DNA"/>
</dbReference>
<organism evidence="3 4">
    <name type="scientific">Nostoc punctiforme FACHB-252</name>
    <dbReference type="NCBI Taxonomy" id="1357509"/>
    <lineage>
        <taxon>Bacteria</taxon>
        <taxon>Bacillati</taxon>
        <taxon>Cyanobacteriota</taxon>
        <taxon>Cyanophyceae</taxon>
        <taxon>Nostocales</taxon>
        <taxon>Nostocaceae</taxon>
        <taxon>Nostoc</taxon>
    </lineage>
</organism>
<evidence type="ECO:0000259" key="2">
    <source>
        <dbReference type="Pfam" id="PF11741"/>
    </source>
</evidence>